<feature type="region of interest" description="Disordered" evidence="9">
    <location>
        <begin position="616"/>
        <end position="647"/>
    </location>
</feature>
<dbReference type="GO" id="GO:0000287">
    <property type="term" value="F:magnesium ion binding"/>
    <property type="evidence" value="ECO:0007669"/>
    <property type="project" value="UniProtKB-UniRule"/>
</dbReference>
<feature type="region of interest" description="Interaction with DNA" evidence="8">
    <location>
        <begin position="194"/>
        <end position="199"/>
    </location>
</feature>
<dbReference type="PRINTS" id="PR00417">
    <property type="entry name" value="PRTPISMRASEI"/>
</dbReference>
<dbReference type="InterPro" id="IPR013826">
    <property type="entry name" value="Topo_IA_cen_sub3"/>
</dbReference>
<dbReference type="InterPro" id="IPR023405">
    <property type="entry name" value="Topo_IA_core_domain"/>
</dbReference>
<feature type="site" description="Interaction with DNA" evidence="8">
    <location>
        <position position="170"/>
    </location>
</feature>
<dbReference type="InterPro" id="IPR000380">
    <property type="entry name" value="Topo_IA"/>
</dbReference>
<dbReference type="NCBIfam" id="NF005829">
    <property type="entry name" value="PRK07726.1"/>
    <property type="match status" value="1"/>
</dbReference>
<feature type="domain" description="Toprim" evidence="10">
    <location>
        <begin position="1"/>
        <end position="134"/>
    </location>
</feature>
<dbReference type="GO" id="GO:0003917">
    <property type="term" value="F:DNA topoisomerase type I (single strand cut, ATP-independent) activity"/>
    <property type="evidence" value="ECO:0007669"/>
    <property type="project" value="UniProtKB-UniRule"/>
</dbReference>
<comment type="catalytic activity">
    <reaction evidence="1 8">
        <text>ATP-independent breakage of single-stranded DNA, followed by passage and rejoining.</text>
        <dbReference type="EC" id="5.6.2.1"/>
    </reaction>
</comment>
<keyword evidence="6 8" id="KW-0238">DNA-binding</keyword>
<evidence type="ECO:0000256" key="6">
    <source>
        <dbReference type="ARBA" id="ARBA00023125"/>
    </source>
</evidence>
<evidence type="ECO:0000256" key="7">
    <source>
        <dbReference type="ARBA" id="ARBA00023235"/>
    </source>
</evidence>
<dbReference type="RefSeq" id="WP_106730970.1">
    <property type="nucleotide sequence ID" value="NZ_PXYG01000010.1"/>
</dbReference>
<evidence type="ECO:0000256" key="8">
    <source>
        <dbReference type="HAMAP-Rule" id="MF_00953"/>
    </source>
</evidence>
<dbReference type="PANTHER" id="PTHR11390">
    <property type="entry name" value="PROKARYOTIC DNA TOPOISOMERASE"/>
    <property type="match status" value="1"/>
</dbReference>
<dbReference type="Proteomes" id="UP000240243">
    <property type="component" value="Unassembled WGS sequence"/>
</dbReference>
<dbReference type="PROSITE" id="PS50880">
    <property type="entry name" value="TOPRIM"/>
    <property type="match status" value="1"/>
</dbReference>
<dbReference type="FunFam" id="1.10.290.10:FF:000004">
    <property type="entry name" value="DNA topoisomerase 3"/>
    <property type="match status" value="1"/>
</dbReference>
<feature type="active site" description="O-(5'-phospho-DNA)-tyrosine intermediate" evidence="8">
    <location>
        <position position="328"/>
    </location>
</feature>
<dbReference type="CDD" id="cd03362">
    <property type="entry name" value="TOPRIM_TopoIA_TopoIII"/>
    <property type="match status" value="1"/>
</dbReference>
<gene>
    <name evidence="8" type="primary">topB</name>
    <name evidence="12" type="ORF">C7H85_17340</name>
</gene>
<comment type="similarity">
    <text evidence="2 8">Belongs to the type IA topoisomerase family.</text>
</comment>
<evidence type="ECO:0000259" key="10">
    <source>
        <dbReference type="PROSITE" id="PS50880"/>
    </source>
</evidence>
<reference evidence="12 13" key="1">
    <citation type="submission" date="2018-03" db="EMBL/GenBank/DDBJ databases">
        <title>The draft genome of Zobellella sp. 59N8.</title>
        <authorList>
            <person name="Liu L."/>
            <person name="Li L."/>
            <person name="Zhang X."/>
            <person name="Liang L."/>
            <person name="Wang T."/>
        </authorList>
    </citation>
    <scope>NUCLEOTIDE SEQUENCE [LARGE SCALE GENOMIC DNA]</scope>
    <source>
        <strain evidence="12 13">59N8</strain>
    </source>
</reference>
<feature type="binding site" evidence="8">
    <location>
        <position position="103"/>
    </location>
    <ligand>
        <name>Mg(2+)</name>
        <dbReference type="ChEBI" id="CHEBI:18420"/>
        <label>1</label>
        <note>catalytic</note>
    </ligand>
</feature>
<dbReference type="SMART" id="SM00436">
    <property type="entry name" value="TOP1Bc"/>
    <property type="match status" value="1"/>
</dbReference>
<dbReference type="InterPro" id="IPR034144">
    <property type="entry name" value="TOPRIM_TopoIII"/>
</dbReference>
<comment type="function">
    <text evidence="8">Releases the supercoiling and torsional tension of DNA, which is introduced during the DNA replication and transcription, by transiently cleaving and rejoining one strand of the DNA duplex. Introduces a single-strand break via transesterification at a target site in duplex DNA. The scissile phosphodiester is attacked by the catalytic tyrosine of the enzyme, resulting in the formation of a DNA-(5'-phosphotyrosyl)-enzyme intermediate and the expulsion of a 3'-OH DNA strand. The free DNA strand then undergoes passage around the unbroken strand, thus removing DNA supercoils. Finally, in the religation step, the DNA 3'-OH attacks the covalent intermediate to expel the active-site tyrosine and restore the DNA phosphodiester backbone.</text>
</comment>
<feature type="site" description="Interaction with DNA" evidence="8">
    <location>
        <position position="178"/>
    </location>
</feature>
<dbReference type="SUPFAM" id="SSF56712">
    <property type="entry name" value="Prokaryotic type I DNA topoisomerase"/>
    <property type="match status" value="1"/>
</dbReference>
<dbReference type="InterPro" id="IPR023406">
    <property type="entry name" value="Topo_IA_AS"/>
</dbReference>
<evidence type="ECO:0000313" key="12">
    <source>
        <dbReference type="EMBL" id="PSJ42375.1"/>
    </source>
</evidence>
<dbReference type="InterPro" id="IPR013497">
    <property type="entry name" value="Topo_IA_cen"/>
</dbReference>
<feature type="domain" description="Topo IA-type catalytic" evidence="11">
    <location>
        <begin position="155"/>
        <end position="611"/>
    </location>
</feature>
<dbReference type="NCBIfam" id="TIGR01056">
    <property type="entry name" value="topB"/>
    <property type="match status" value="1"/>
</dbReference>
<dbReference type="InterPro" id="IPR013825">
    <property type="entry name" value="Topo_IA_cen_sub2"/>
</dbReference>
<protein>
    <recommendedName>
        <fullName evidence="8">DNA topoisomerase 3</fullName>
        <ecNumber evidence="8">5.6.2.1</ecNumber>
    </recommendedName>
    <alternativeName>
        <fullName evidence="8">DNA topoisomerase III</fullName>
    </alternativeName>
</protein>
<keyword evidence="7 8" id="KW-0413">Isomerase</keyword>
<dbReference type="GO" id="GO:0006281">
    <property type="term" value="P:DNA repair"/>
    <property type="evidence" value="ECO:0007669"/>
    <property type="project" value="TreeGrafter"/>
</dbReference>
<dbReference type="SMART" id="SM00437">
    <property type="entry name" value="TOP1Ac"/>
    <property type="match status" value="1"/>
</dbReference>
<dbReference type="Pfam" id="PF01131">
    <property type="entry name" value="Topoisom_bac"/>
    <property type="match status" value="1"/>
</dbReference>
<feature type="binding site" evidence="8">
    <location>
        <position position="7"/>
    </location>
    <ligand>
        <name>Mg(2+)</name>
        <dbReference type="ChEBI" id="CHEBI:18420"/>
        <label>1</label>
        <note>catalytic</note>
    </ligand>
</feature>
<dbReference type="Gene3D" id="1.10.460.10">
    <property type="entry name" value="Topoisomerase I, domain 2"/>
    <property type="match status" value="1"/>
</dbReference>
<dbReference type="InterPro" id="IPR005738">
    <property type="entry name" value="TopoIII"/>
</dbReference>
<evidence type="ECO:0000256" key="4">
    <source>
        <dbReference type="ARBA" id="ARBA00022842"/>
    </source>
</evidence>
<dbReference type="OrthoDB" id="9803554at2"/>
<accession>A0A2P7QWQ2</accession>
<dbReference type="HAMAP" id="MF_00953">
    <property type="entry name" value="Topoisom_3_prok"/>
    <property type="match status" value="1"/>
</dbReference>
<dbReference type="GO" id="GO:0043597">
    <property type="term" value="C:cytoplasmic replication fork"/>
    <property type="evidence" value="ECO:0007669"/>
    <property type="project" value="TreeGrafter"/>
</dbReference>
<dbReference type="InterPro" id="IPR013824">
    <property type="entry name" value="Topo_IA_cen_sub1"/>
</dbReference>
<evidence type="ECO:0000259" key="11">
    <source>
        <dbReference type="PROSITE" id="PS52039"/>
    </source>
</evidence>
<dbReference type="FunFam" id="3.40.50.140:FF:000004">
    <property type="entry name" value="DNA topoisomerase 3"/>
    <property type="match status" value="1"/>
</dbReference>
<comment type="caution">
    <text evidence="8">Lacks conserved residue(s) required for the propagation of feature annotation.</text>
</comment>
<dbReference type="GO" id="GO:0006310">
    <property type="term" value="P:DNA recombination"/>
    <property type="evidence" value="ECO:0007669"/>
    <property type="project" value="TreeGrafter"/>
</dbReference>
<dbReference type="Gene3D" id="1.10.290.10">
    <property type="entry name" value="Topoisomerase I, domain 4"/>
    <property type="match status" value="1"/>
</dbReference>
<dbReference type="PROSITE" id="PS00396">
    <property type="entry name" value="TOPO_IA_1"/>
    <property type="match status" value="1"/>
</dbReference>
<dbReference type="GO" id="GO:0003677">
    <property type="term" value="F:DNA binding"/>
    <property type="evidence" value="ECO:0007669"/>
    <property type="project" value="UniProtKB-KW"/>
</dbReference>
<dbReference type="GO" id="GO:0006265">
    <property type="term" value="P:DNA topological change"/>
    <property type="evidence" value="ECO:0007669"/>
    <property type="project" value="UniProtKB-UniRule"/>
</dbReference>
<evidence type="ECO:0000256" key="5">
    <source>
        <dbReference type="ARBA" id="ARBA00023029"/>
    </source>
</evidence>
<keyword evidence="3 8" id="KW-0479">Metal-binding</keyword>
<evidence type="ECO:0000256" key="2">
    <source>
        <dbReference type="ARBA" id="ARBA00009446"/>
    </source>
</evidence>
<feature type="binding site" evidence="8">
    <location>
        <position position="103"/>
    </location>
    <ligand>
        <name>Mg(2+)</name>
        <dbReference type="ChEBI" id="CHEBI:18420"/>
        <label>2</label>
    </ligand>
</feature>
<dbReference type="InterPro" id="IPR006171">
    <property type="entry name" value="TOPRIM_dom"/>
</dbReference>
<keyword evidence="5 8" id="KW-0799">Topoisomerase</keyword>
<evidence type="ECO:0000256" key="1">
    <source>
        <dbReference type="ARBA" id="ARBA00000213"/>
    </source>
</evidence>
<keyword evidence="13" id="KW-1185">Reference proteome</keyword>
<comment type="cofactor">
    <cofactor evidence="8">
        <name>Mg(2+)</name>
        <dbReference type="ChEBI" id="CHEBI:18420"/>
    </cofactor>
    <text evidence="8">Binds two Mg(2+) per subunit.</text>
</comment>
<evidence type="ECO:0000256" key="3">
    <source>
        <dbReference type="ARBA" id="ARBA00022723"/>
    </source>
</evidence>
<dbReference type="Pfam" id="PF01751">
    <property type="entry name" value="Toprim"/>
    <property type="match status" value="1"/>
</dbReference>
<comment type="caution">
    <text evidence="12">The sequence shown here is derived from an EMBL/GenBank/DDBJ whole genome shotgun (WGS) entry which is preliminary data.</text>
</comment>
<feature type="site" description="Interaction with DNA" evidence="8">
    <location>
        <position position="330"/>
    </location>
</feature>
<name>A0A2P7QWQ2_9GAMM</name>
<sequence>MILYIAEKPSLGRALAEVLAKPQQKGDGFIRLGNGDVVSWCIGHLLEQAQPDAYDPAFRQWRLEHLPIVPREWKLEPKAKTRAQLNVLKKLLKEADRIVHVGDPDREGQLLVDEVINYCGVPAAKREAVQRCLISDLNPAAVSKALAALRPNREFVPLSVSALARSRADWLYGINMSRLCTLQGQKMGYQGVLSVGRVQTPVLGLVVRRDREIADFRAKPYYEVFALLQTGDGERFKAKWQPSDACLPWQDEEGRVLSRRLAENVIRRIGGQPGKVVGLEQKRHRQAAPLPYNLSALQIDAARRFGLSAKQVLDICQALYERHKLITYPRSDCRYLPEEHFRQAGVVSEALARVSPELVPAVSGADLSRRGKAWNDKKVEAHHAIIPTTRAMDGERLSRGERDIYTLIARQYLAQFYPPWEYDDRRVEVDIAGGRFIARARQQIHPGWKALFATPGRQEAEPEDDPELQAGLPALSEGESLLCVQGELLDKLTQPPRHFTDATLLAAMTHIARYVTDAGLKKILRDTDGLGTEATRAGIIELLFTRAFLTREGKQIKATEAGCKLIASLPDSATTPDMTARWEAVLDAISRKQAGYQSFMAELEASLPPLLEQVRPESFRGLQGRAPATKGRRRRRPRQAAGRKATV</sequence>
<dbReference type="EC" id="5.6.2.1" evidence="8"/>
<dbReference type="PROSITE" id="PS52039">
    <property type="entry name" value="TOPO_IA_2"/>
    <property type="match status" value="1"/>
</dbReference>
<organism evidence="12 13">
    <name type="scientific">Zobellella endophytica</name>
    <dbReference type="NCBI Taxonomy" id="2116700"/>
    <lineage>
        <taxon>Bacteria</taxon>
        <taxon>Pseudomonadati</taxon>
        <taxon>Pseudomonadota</taxon>
        <taxon>Gammaproteobacteria</taxon>
        <taxon>Aeromonadales</taxon>
        <taxon>Aeromonadaceae</taxon>
        <taxon>Zobellella</taxon>
    </lineage>
</organism>
<evidence type="ECO:0000256" key="9">
    <source>
        <dbReference type="SAM" id="MobiDB-lite"/>
    </source>
</evidence>
<dbReference type="CDD" id="cd00186">
    <property type="entry name" value="TOP1Ac"/>
    <property type="match status" value="1"/>
</dbReference>
<dbReference type="InterPro" id="IPR003601">
    <property type="entry name" value="Topo_IA_2"/>
</dbReference>
<dbReference type="EMBL" id="PXYG01000010">
    <property type="protein sequence ID" value="PSJ42375.1"/>
    <property type="molecule type" value="Genomic_DNA"/>
</dbReference>
<keyword evidence="4 8" id="KW-0460">Magnesium</keyword>
<proteinExistence type="inferred from homology"/>
<dbReference type="Gene3D" id="3.40.50.140">
    <property type="match status" value="1"/>
</dbReference>
<dbReference type="SMART" id="SM00493">
    <property type="entry name" value="TOPRIM"/>
    <property type="match status" value="1"/>
</dbReference>
<feature type="binding site" evidence="8">
    <location>
        <position position="105"/>
    </location>
    <ligand>
        <name>Mg(2+)</name>
        <dbReference type="ChEBI" id="CHEBI:18420"/>
        <label>2</label>
    </ligand>
</feature>
<dbReference type="AlphaFoldDB" id="A0A2P7QWQ2"/>
<evidence type="ECO:0000313" key="13">
    <source>
        <dbReference type="Proteomes" id="UP000240243"/>
    </source>
</evidence>
<dbReference type="InterPro" id="IPR003602">
    <property type="entry name" value="Topo_IA_DNA-bd_dom"/>
</dbReference>
<feature type="site" description="Interaction with DNA" evidence="8">
    <location>
        <position position="61"/>
    </location>
</feature>
<dbReference type="PANTHER" id="PTHR11390:SF21">
    <property type="entry name" value="DNA TOPOISOMERASE 3-ALPHA"/>
    <property type="match status" value="1"/>
</dbReference>
<dbReference type="Gene3D" id="2.70.20.10">
    <property type="entry name" value="Topoisomerase I, domain 3"/>
    <property type="match status" value="1"/>
</dbReference>